<dbReference type="Pfam" id="PF04542">
    <property type="entry name" value="Sigma70_r2"/>
    <property type="match status" value="1"/>
</dbReference>
<dbReference type="Gene3D" id="1.10.1740.10">
    <property type="match status" value="1"/>
</dbReference>
<keyword evidence="3" id="KW-0731">Sigma factor</keyword>
<proteinExistence type="inferred from homology"/>
<dbReference type="RefSeq" id="WP_344650749.1">
    <property type="nucleotide sequence ID" value="NZ_BAAAGX010000016.1"/>
</dbReference>
<dbReference type="InterPro" id="IPR007627">
    <property type="entry name" value="RNA_pol_sigma70_r2"/>
</dbReference>
<evidence type="ECO:0000313" key="10">
    <source>
        <dbReference type="Proteomes" id="UP001500967"/>
    </source>
</evidence>
<evidence type="ECO:0000256" key="4">
    <source>
        <dbReference type="ARBA" id="ARBA00023125"/>
    </source>
</evidence>
<dbReference type="Gene3D" id="1.10.10.10">
    <property type="entry name" value="Winged helix-like DNA-binding domain superfamily/Winged helix DNA-binding domain"/>
    <property type="match status" value="1"/>
</dbReference>
<dbReference type="Proteomes" id="UP001500967">
    <property type="component" value="Unassembled WGS sequence"/>
</dbReference>
<dbReference type="InterPro" id="IPR013325">
    <property type="entry name" value="RNA_pol_sigma_r2"/>
</dbReference>
<evidence type="ECO:0000256" key="1">
    <source>
        <dbReference type="ARBA" id="ARBA00010641"/>
    </source>
</evidence>
<organism evidence="9 10">
    <name type="scientific">Cryptosporangium japonicum</name>
    <dbReference type="NCBI Taxonomy" id="80872"/>
    <lineage>
        <taxon>Bacteria</taxon>
        <taxon>Bacillati</taxon>
        <taxon>Actinomycetota</taxon>
        <taxon>Actinomycetes</taxon>
        <taxon>Cryptosporangiales</taxon>
        <taxon>Cryptosporangiaceae</taxon>
        <taxon>Cryptosporangium</taxon>
    </lineage>
</organism>
<protein>
    <submittedName>
        <fullName evidence="9">Sigma-70 family RNA polymerase sigma factor</fullName>
    </submittedName>
</protein>
<reference evidence="9 10" key="1">
    <citation type="journal article" date="2019" name="Int. J. Syst. Evol. Microbiol.">
        <title>The Global Catalogue of Microorganisms (GCM) 10K type strain sequencing project: providing services to taxonomists for standard genome sequencing and annotation.</title>
        <authorList>
            <consortium name="The Broad Institute Genomics Platform"/>
            <consortium name="The Broad Institute Genome Sequencing Center for Infectious Disease"/>
            <person name="Wu L."/>
            <person name="Ma J."/>
        </authorList>
    </citation>
    <scope>NUCLEOTIDE SEQUENCE [LARGE SCALE GENOMIC DNA]</scope>
    <source>
        <strain evidence="9 10">JCM 10425</strain>
    </source>
</reference>
<dbReference type="SUPFAM" id="SSF88946">
    <property type="entry name" value="Sigma2 domain of RNA polymerase sigma factors"/>
    <property type="match status" value="1"/>
</dbReference>
<feature type="domain" description="RNA polymerase sigma-70 region 2" evidence="7">
    <location>
        <begin position="11"/>
        <end position="77"/>
    </location>
</feature>
<feature type="domain" description="RNA polymerase sigma factor 70 region 4 type 2" evidence="8">
    <location>
        <begin position="106"/>
        <end position="157"/>
    </location>
</feature>
<evidence type="ECO:0000256" key="2">
    <source>
        <dbReference type="ARBA" id="ARBA00023015"/>
    </source>
</evidence>
<evidence type="ECO:0000259" key="7">
    <source>
        <dbReference type="Pfam" id="PF04542"/>
    </source>
</evidence>
<comment type="similarity">
    <text evidence="1">Belongs to the sigma-70 factor family. ECF subfamily.</text>
</comment>
<dbReference type="PANTHER" id="PTHR43133:SF8">
    <property type="entry name" value="RNA POLYMERASE SIGMA FACTOR HI_1459-RELATED"/>
    <property type="match status" value="1"/>
</dbReference>
<dbReference type="InterPro" id="IPR013324">
    <property type="entry name" value="RNA_pol_sigma_r3/r4-like"/>
</dbReference>
<keyword evidence="10" id="KW-1185">Reference proteome</keyword>
<keyword evidence="5" id="KW-0804">Transcription</keyword>
<sequence>MISEDRFRRIYTANFDPLLAYAIRRVEQPEDAADVVAETFLVVWRRRRDVPPDDEVRLWLYGVARRVLANHHRGGARRERLGDRLRQRLRAVAPADPGTEVPRRLVLRSALARLGELDREVLMLTFWEGLEPREIAAVLGLSAPTARARLSRARRRLRELVGHDLGPPGHELDVMTGRPTKEGR</sequence>
<keyword evidence="4" id="KW-0238">DNA-binding</keyword>
<comment type="caution">
    <text evidence="9">The sequence shown here is derived from an EMBL/GenBank/DDBJ whole genome shotgun (WGS) entry which is preliminary data.</text>
</comment>
<gene>
    <name evidence="9" type="ORF">GCM10009539_43900</name>
</gene>
<name>A0ABN0UL55_9ACTN</name>
<dbReference type="InterPro" id="IPR039425">
    <property type="entry name" value="RNA_pol_sigma-70-like"/>
</dbReference>
<dbReference type="InterPro" id="IPR014284">
    <property type="entry name" value="RNA_pol_sigma-70_dom"/>
</dbReference>
<dbReference type="Pfam" id="PF08281">
    <property type="entry name" value="Sigma70_r4_2"/>
    <property type="match status" value="1"/>
</dbReference>
<evidence type="ECO:0000259" key="8">
    <source>
        <dbReference type="Pfam" id="PF08281"/>
    </source>
</evidence>
<evidence type="ECO:0000256" key="5">
    <source>
        <dbReference type="ARBA" id="ARBA00023163"/>
    </source>
</evidence>
<dbReference type="PANTHER" id="PTHR43133">
    <property type="entry name" value="RNA POLYMERASE ECF-TYPE SIGMA FACTO"/>
    <property type="match status" value="1"/>
</dbReference>
<evidence type="ECO:0000256" key="6">
    <source>
        <dbReference type="SAM" id="MobiDB-lite"/>
    </source>
</evidence>
<accession>A0ABN0UL55</accession>
<keyword evidence="2" id="KW-0805">Transcription regulation</keyword>
<dbReference type="InterPro" id="IPR036388">
    <property type="entry name" value="WH-like_DNA-bd_sf"/>
</dbReference>
<evidence type="ECO:0000256" key="3">
    <source>
        <dbReference type="ARBA" id="ARBA00023082"/>
    </source>
</evidence>
<dbReference type="EMBL" id="BAAAGX010000016">
    <property type="protein sequence ID" value="GAA0253913.1"/>
    <property type="molecule type" value="Genomic_DNA"/>
</dbReference>
<evidence type="ECO:0000313" key="9">
    <source>
        <dbReference type="EMBL" id="GAA0253913.1"/>
    </source>
</evidence>
<dbReference type="InterPro" id="IPR013249">
    <property type="entry name" value="RNA_pol_sigma70_r4_t2"/>
</dbReference>
<feature type="region of interest" description="Disordered" evidence="6">
    <location>
        <begin position="165"/>
        <end position="184"/>
    </location>
</feature>
<dbReference type="SUPFAM" id="SSF88659">
    <property type="entry name" value="Sigma3 and sigma4 domains of RNA polymerase sigma factors"/>
    <property type="match status" value="1"/>
</dbReference>
<dbReference type="NCBIfam" id="TIGR02937">
    <property type="entry name" value="sigma70-ECF"/>
    <property type="match status" value="1"/>
</dbReference>